<keyword evidence="4" id="KW-1185">Reference proteome</keyword>
<evidence type="ECO:0000313" key="4">
    <source>
        <dbReference type="Proteomes" id="UP000634136"/>
    </source>
</evidence>
<dbReference type="PANTHER" id="PTHR46148">
    <property type="entry name" value="CHROMO DOMAIN-CONTAINING PROTEIN"/>
    <property type="match status" value="1"/>
</dbReference>
<protein>
    <submittedName>
        <fullName evidence="3">Ty3/gypsy retrotransposon protein</fullName>
    </submittedName>
</protein>
<sequence>MLKTLKTHPQKAQDRMKDQADSKRCEVSYNVGDAVLRLQPYKQRSLAKQKHEKLSPRFFGPYKIIRKIGAVAYELELPSSSRIHPIFHVSLLRPALGQALPTAPPSSPLKTDWKLLLQPEKVQSHRWITTKTRNTLELLIQWQGIVLNNTAKINCHRRLSTEGVKLWRSRALVVHTLVPLFQNLINVLVIQHLSGTSSPSIQLLRLLELFQQIPPFVRTHSWRSIESLLSHLRRYLFPQVLIRFGGIEQPIHLTPKSNETPRLFLHPSLRAFLRRLHLHFVILPAAVTEDHLMVRRLLKNRRRRPRREWWRRRRRRRKFAIGNDLDQHVWGRLLSVEIDASRFL</sequence>
<comment type="caution">
    <text evidence="3">The sequence shown here is derived from an EMBL/GenBank/DDBJ whole genome shotgun (WGS) entry which is preliminary data.</text>
</comment>
<dbReference type="AlphaFoldDB" id="A0A834W7Z2"/>
<feature type="domain" description="Tf2-1-like SH3-like" evidence="2">
    <location>
        <begin position="43"/>
        <end position="95"/>
    </location>
</feature>
<proteinExistence type="predicted"/>
<gene>
    <name evidence="3" type="ORF">G2W53_034611</name>
</gene>
<accession>A0A834W7Z2</accession>
<evidence type="ECO:0000259" key="2">
    <source>
        <dbReference type="Pfam" id="PF24626"/>
    </source>
</evidence>
<dbReference type="InterPro" id="IPR056924">
    <property type="entry name" value="SH3_Tf2-1"/>
</dbReference>
<organism evidence="3 4">
    <name type="scientific">Senna tora</name>
    <dbReference type="NCBI Taxonomy" id="362788"/>
    <lineage>
        <taxon>Eukaryota</taxon>
        <taxon>Viridiplantae</taxon>
        <taxon>Streptophyta</taxon>
        <taxon>Embryophyta</taxon>
        <taxon>Tracheophyta</taxon>
        <taxon>Spermatophyta</taxon>
        <taxon>Magnoliopsida</taxon>
        <taxon>eudicotyledons</taxon>
        <taxon>Gunneridae</taxon>
        <taxon>Pentapetalae</taxon>
        <taxon>rosids</taxon>
        <taxon>fabids</taxon>
        <taxon>Fabales</taxon>
        <taxon>Fabaceae</taxon>
        <taxon>Caesalpinioideae</taxon>
        <taxon>Cassia clade</taxon>
        <taxon>Senna</taxon>
    </lineage>
</organism>
<dbReference type="EMBL" id="JAAIUW010000010">
    <property type="protein sequence ID" value="KAF7813635.1"/>
    <property type="molecule type" value="Genomic_DNA"/>
</dbReference>
<feature type="compositionally biased region" description="Basic and acidic residues" evidence="1">
    <location>
        <begin position="11"/>
        <end position="23"/>
    </location>
</feature>
<dbReference type="OrthoDB" id="1435924at2759"/>
<name>A0A834W7Z2_9FABA</name>
<dbReference type="Pfam" id="PF24626">
    <property type="entry name" value="SH3_Tf2-1"/>
    <property type="match status" value="1"/>
</dbReference>
<evidence type="ECO:0000256" key="1">
    <source>
        <dbReference type="SAM" id="MobiDB-lite"/>
    </source>
</evidence>
<reference evidence="3" key="1">
    <citation type="submission" date="2020-09" db="EMBL/GenBank/DDBJ databases">
        <title>Genome-Enabled Discovery of Anthraquinone Biosynthesis in Senna tora.</title>
        <authorList>
            <person name="Kang S.-H."/>
            <person name="Pandey R.P."/>
            <person name="Lee C.-M."/>
            <person name="Sim J.-S."/>
            <person name="Jeong J.-T."/>
            <person name="Choi B.-S."/>
            <person name="Jung M."/>
            <person name="Ginzburg D."/>
            <person name="Zhao K."/>
            <person name="Won S.Y."/>
            <person name="Oh T.-J."/>
            <person name="Yu Y."/>
            <person name="Kim N.-H."/>
            <person name="Lee O.R."/>
            <person name="Lee T.-H."/>
            <person name="Bashyal P."/>
            <person name="Kim T.-S."/>
            <person name="Lee W.-H."/>
            <person name="Kawkins C."/>
            <person name="Kim C.-K."/>
            <person name="Kim J.S."/>
            <person name="Ahn B.O."/>
            <person name="Rhee S.Y."/>
            <person name="Sohng J.K."/>
        </authorList>
    </citation>
    <scope>NUCLEOTIDE SEQUENCE</scope>
    <source>
        <tissue evidence="3">Leaf</tissue>
    </source>
</reference>
<dbReference type="PANTHER" id="PTHR46148:SF52">
    <property type="entry name" value="OS04G0603800 PROTEIN"/>
    <property type="match status" value="1"/>
</dbReference>
<evidence type="ECO:0000313" key="3">
    <source>
        <dbReference type="EMBL" id="KAF7813635.1"/>
    </source>
</evidence>
<feature type="region of interest" description="Disordered" evidence="1">
    <location>
        <begin position="1"/>
        <end position="23"/>
    </location>
</feature>
<dbReference type="Proteomes" id="UP000634136">
    <property type="component" value="Unassembled WGS sequence"/>
</dbReference>